<evidence type="ECO:0000313" key="8">
    <source>
        <dbReference type="Proteomes" id="UP000007646"/>
    </source>
</evidence>
<evidence type="ECO:0000313" key="7">
    <source>
        <dbReference type="Ensembl" id="ENSLAFP00000022572.1"/>
    </source>
</evidence>
<name>G3U414_LOXAF</name>
<reference evidence="7" key="3">
    <citation type="submission" date="2025-09" db="UniProtKB">
        <authorList>
            <consortium name="Ensembl"/>
        </authorList>
    </citation>
    <scope>IDENTIFICATION</scope>
    <source>
        <strain evidence="7">Isolate ISIS603380</strain>
    </source>
</reference>
<evidence type="ECO:0000256" key="6">
    <source>
        <dbReference type="SAM" id="MobiDB-lite"/>
    </source>
</evidence>
<dbReference type="PRINTS" id="PR01932">
    <property type="entry name" value="INTRLEUKIN17"/>
</dbReference>
<evidence type="ECO:0000256" key="3">
    <source>
        <dbReference type="ARBA" id="ARBA00022514"/>
    </source>
</evidence>
<comment type="subcellular location">
    <subcellularLocation>
        <location evidence="1">Secreted</location>
    </subcellularLocation>
</comment>
<evidence type="ECO:0000256" key="2">
    <source>
        <dbReference type="ARBA" id="ARBA00007236"/>
    </source>
</evidence>
<dbReference type="FunFam" id="2.10.90.10:FF:000044">
    <property type="entry name" value="Interleukin 17D"/>
    <property type="match status" value="1"/>
</dbReference>
<dbReference type="GO" id="GO:0005615">
    <property type="term" value="C:extracellular space"/>
    <property type="evidence" value="ECO:0007669"/>
    <property type="project" value="UniProtKB-KW"/>
</dbReference>
<gene>
    <name evidence="7" type="primary">IL17D</name>
</gene>
<feature type="region of interest" description="Disordered" evidence="6">
    <location>
        <begin position="57"/>
        <end position="78"/>
    </location>
</feature>
<dbReference type="AlphaFoldDB" id="G3U414"/>
<evidence type="ECO:0000256" key="4">
    <source>
        <dbReference type="ARBA" id="ARBA00022525"/>
    </source>
</evidence>
<dbReference type="GO" id="GO:0005125">
    <property type="term" value="F:cytokine activity"/>
    <property type="evidence" value="ECO:0007669"/>
    <property type="project" value="UniProtKB-KW"/>
</dbReference>
<dbReference type="Pfam" id="PF06083">
    <property type="entry name" value="IL17"/>
    <property type="match status" value="1"/>
</dbReference>
<proteinExistence type="inferred from homology"/>
<keyword evidence="4" id="KW-0964">Secreted</keyword>
<dbReference type="Ensembl" id="ENSLAFT00000030761.1">
    <property type="protein sequence ID" value="ENSLAFP00000022572.1"/>
    <property type="gene ID" value="ENSLAFG00000013163.2"/>
</dbReference>
<accession>G3U414</accession>
<keyword evidence="3" id="KW-0202">Cytokine</keyword>
<dbReference type="SUPFAM" id="SSF57501">
    <property type="entry name" value="Cystine-knot cytokines"/>
    <property type="match status" value="1"/>
</dbReference>
<dbReference type="InterPro" id="IPR020440">
    <property type="entry name" value="IL-17_chr"/>
</dbReference>
<dbReference type="Proteomes" id="UP000007646">
    <property type="component" value="Unassembled WGS sequence"/>
</dbReference>
<reference evidence="7" key="2">
    <citation type="submission" date="2025-08" db="UniProtKB">
        <authorList>
            <consortium name="Ensembl"/>
        </authorList>
    </citation>
    <scope>IDENTIFICATION</scope>
    <source>
        <strain evidence="7">Isolate ISIS603380</strain>
    </source>
</reference>
<organism evidence="7 8">
    <name type="scientific">Loxodonta africana</name>
    <name type="common">African elephant</name>
    <dbReference type="NCBI Taxonomy" id="9785"/>
    <lineage>
        <taxon>Eukaryota</taxon>
        <taxon>Metazoa</taxon>
        <taxon>Chordata</taxon>
        <taxon>Craniata</taxon>
        <taxon>Vertebrata</taxon>
        <taxon>Euteleostomi</taxon>
        <taxon>Mammalia</taxon>
        <taxon>Eutheria</taxon>
        <taxon>Afrotheria</taxon>
        <taxon>Proboscidea</taxon>
        <taxon>Elephantidae</taxon>
        <taxon>Loxodonta</taxon>
    </lineage>
</organism>
<dbReference type="GeneTree" id="ENSGT00940000161739"/>
<evidence type="ECO:0000256" key="1">
    <source>
        <dbReference type="ARBA" id="ARBA00004613"/>
    </source>
</evidence>
<dbReference type="Gene3D" id="2.10.90.10">
    <property type="entry name" value="Cystine-knot cytokines"/>
    <property type="match status" value="1"/>
</dbReference>
<sequence>AFCWRLLPGRAAGAPRVGKRPARPRSCAERPEELLEQLYGRLAAGVLGAFHHTLQPEPRERARNASCPAGARPSAAEMTHGNFERVLPQRYRISYDPTRYPKYLPEAYCLCRGCLTGPFGEEDLRFRSVPVLMPTVVLRRTAACAGGRYLYAEDYVAVAVGCTCVPEQEKEQEKDAEGINSSMDKQAAKLLLGANDQPAAP</sequence>
<keyword evidence="8" id="KW-1185">Reference proteome</keyword>
<dbReference type="InterPro" id="IPR010345">
    <property type="entry name" value="IL-17_fam"/>
</dbReference>
<dbReference type="InterPro" id="IPR029034">
    <property type="entry name" value="Cystine-knot_cytokine"/>
</dbReference>
<dbReference type="GO" id="GO:0006954">
    <property type="term" value="P:inflammatory response"/>
    <property type="evidence" value="ECO:0007669"/>
    <property type="project" value="InterPro"/>
</dbReference>
<keyword evidence="5" id="KW-0732">Signal</keyword>
<comment type="similarity">
    <text evidence="2">Belongs to the IL-17 family.</text>
</comment>
<evidence type="ECO:0000256" key="5">
    <source>
        <dbReference type="ARBA" id="ARBA00022729"/>
    </source>
</evidence>
<reference evidence="7 8" key="1">
    <citation type="submission" date="2009-06" db="EMBL/GenBank/DDBJ databases">
        <title>The Genome Sequence of Loxodonta africana (African elephant).</title>
        <authorList>
            <person name="Di Palma F."/>
            <person name="Heiman D."/>
            <person name="Young S."/>
            <person name="Johnson J."/>
            <person name="Lander E.S."/>
            <person name="Lindblad-Toh K."/>
        </authorList>
    </citation>
    <scope>NUCLEOTIDE SEQUENCE [LARGE SCALE GENOMIC DNA]</scope>
    <source>
        <strain evidence="7 8">Isolate ISIS603380</strain>
    </source>
</reference>
<protein>
    <submittedName>
        <fullName evidence="7">Interleukin 17D</fullName>
    </submittedName>
</protein>